<organism evidence="1 2">
    <name type="scientific">Trametes sanguinea</name>
    <dbReference type="NCBI Taxonomy" id="158606"/>
    <lineage>
        <taxon>Eukaryota</taxon>
        <taxon>Fungi</taxon>
        <taxon>Dikarya</taxon>
        <taxon>Basidiomycota</taxon>
        <taxon>Agaricomycotina</taxon>
        <taxon>Agaricomycetes</taxon>
        <taxon>Polyporales</taxon>
        <taxon>Polyporaceae</taxon>
        <taxon>Trametes</taxon>
    </lineage>
</organism>
<gene>
    <name evidence="1" type="ORF">NUW54_g12034</name>
</gene>
<keyword evidence="2" id="KW-1185">Reference proteome</keyword>
<name>A0ACC1N4D7_9APHY</name>
<dbReference type="EMBL" id="JANSHE010004949">
    <property type="protein sequence ID" value="KAJ2973613.1"/>
    <property type="molecule type" value="Genomic_DNA"/>
</dbReference>
<evidence type="ECO:0000313" key="1">
    <source>
        <dbReference type="EMBL" id="KAJ2973613.1"/>
    </source>
</evidence>
<protein>
    <submittedName>
        <fullName evidence="1">Uncharacterized protein</fullName>
    </submittedName>
</protein>
<comment type="caution">
    <text evidence="1">The sequence shown here is derived from an EMBL/GenBank/DDBJ whole genome shotgun (WGS) entry which is preliminary data.</text>
</comment>
<proteinExistence type="predicted"/>
<sequence>MASMLSVRAGTSDAHPIAVQPAGRPETFVELEGAEEEAVGWAALTTELAEDGAGLGLAMAMVFCLKRLMAQLPPQMELESAPQGMLQEALGRGSPAMFWRELPPAGRRQRSYTKSGAKDRPTVALATELDAGHREALGRARRDARRDGHRVVREAETRERTLRVVRHASSSRPAGGHARRRGRAADRRRSRNGASGGGGVRRRRSRSGSWRACRCVGRLKDEGKVAPEMISLVKRNNCGKALEHARRVLDILGGNACSDEYHVGRHVANLQVVNTYEGTYVSDFHTA</sequence>
<dbReference type="Proteomes" id="UP001144978">
    <property type="component" value="Unassembled WGS sequence"/>
</dbReference>
<accession>A0ACC1N4D7</accession>
<reference evidence="1" key="1">
    <citation type="submission" date="2022-08" db="EMBL/GenBank/DDBJ databases">
        <title>Genome Sequence of Pycnoporus sanguineus.</title>
        <authorList>
            <person name="Buettner E."/>
        </authorList>
    </citation>
    <scope>NUCLEOTIDE SEQUENCE</scope>
    <source>
        <strain evidence="1">CG-C14</strain>
    </source>
</reference>
<evidence type="ECO:0000313" key="2">
    <source>
        <dbReference type="Proteomes" id="UP001144978"/>
    </source>
</evidence>